<keyword evidence="1" id="KW-0175">Coiled coil</keyword>
<name>A0A9D1DFY6_9FIRM</name>
<accession>A0A9D1DFY6</accession>
<feature type="coiled-coil region" evidence="1">
    <location>
        <begin position="825"/>
        <end position="863"/>
    </location>
</feature>
<evidence type="ECO:0000256" key="1">
    <source>
        <dbReference type="SAM" id="Coils"/>
    </source>
</evidence>
<dbReference type="InterPro" id="IPR010090">
    <property type="entry name" value="Phage_tape_meas"/>
</dbReference>
<dbReference type="EMBL" id="DVGZ01000100">
    <property type="protein sequence ID" value="HIR47789.1"/>
    <property type="molecule type" value="Genomic_DNA"/>
</dbReference>
<dbReference type="AlphaFoldDB" id="A0A9D1DFY6"/>
<protein>
    <submittedName>
        <fullName evidence="4">Phage tail tape measure protein</fullName>
    </submittedName>
</protein>
<organism evidence="4 5">
    <name type="scientific">Candidatus Caccousia avicola</name>
    <dbReference type="NCBI Taxonomy" id="2840721"/>
    <lineage>
        <taxon>Bacteria</taxon>
        <taxon>Bacillati</taxon>
        <taxon>Bacillota</taxon>
        <taxon>Clostridia</taxon>
        <taxon>Eubacteriales</taxon>
        <taxon>Oscillospiraceae</taxon>
        <taxon>Oscillospiraceae incertae sedis</taxon>
        <taxon>Candidatus Caccousia</taxon>
    </lineage>
</organism>
<proteinExistence type="predicted"/>
<feature type="domain" description="Phage tail tape measure protein" evidence="3">
    <location>
        <begin position="222"/>
        <end position="419"/>
    </location>
</feature>
<feature type="transmembrane region" description="Helical" evidence="2">
    <location>
        <begin position="561"/>
        <end position="582"/>
    </location>
</feature>
<keyword evidence="2" id="KW-1133">Transmembrane helix</keyword>
<reference evidence="4" key="2">
    <citation type="journal article" date="2021" name="PeerJ">
        <title>Extensive microbial diversity within the chicken gut microbiome revealed by metagenomics and culture.</title>
        <authorList>
            <person name="Gilroy R."/>
            <person name="Ravi A."/>
            <person name="Getino M."/>
            <person name="Pursley I."/>
            <person name="Horton D.L."/>
            <person name="Alikhan N.F."/>
            <person name="Baker D."/>
            <person name="Gharbi K."/>
            <person name="Hall N."/>
            <person name="Watson M."/>
            <person name="Adriaenssens E.M."/>
            <person name="Foster-Nyarko E."/>
            <person name="Jarju S."/>
            <person name="Secka A."/>
            <person name="Antonio M."/>
            <person name="Oren A."/>
            <person name="Chaudhuri R.R."/>
            <person name="La Ragione R."/>
            <person name="Hildebrand F."/>
            <person name="Pallen M.J."/>
        </authorList>
    </citation>
    <scope>NUCLEOTIDE SEQUENCE</scope>
    <source>
        <strain evidence="4">ChiSxjej1B13-7958</strain>
    </source>
</reference>
<keyword evidence="2" id="KW-0812">Transmembrane</keyword>
<feature type="coiled-coil region" evidence="1">
    <location>
        <begin position="628"/>
        <end position="662"/>
    </location>
</feature>
<dbReference type="Pfam" id="PF10145">
    <property type="entry name" value="PhageMin_Tail"/>
    <property type="match status" value="1"/>
</dbReference>
<dbReference type="InterPro" id="IPR051002">
    <property type="entry name" value="UBA_autophagy_assoc_protein"/>
</dbReference>
<keyword evidence="2" id="KW-0472">Membrane</keyword>
<evidence type="ECO:0000313" key="5">
    <source>
        <dbReference type="Proteomes" id="UP000824242"/>
    </source>
</evidence>
<evidence type="ECO:0000256" key="2">
    <source>
        <dbReference type="SAM" id="Phobius"/>
    </source>
</evidence>
<gene>
    <name evidence="4" type="ORF">IAB89_09095</name>
</gene>
<dbReference type="NCBIfam" id="TIGR01760">
    <property type="entry name" value="tape_meas_TP901"/>
    <property type="match status" value="1"/>
</dbReference>
<evidence type="ECO:0000259" key="3">
    <source>
        <dbReference type="Pfam" id="PF10145"/>
    </source>
</evidence>
<dbReference type="PANTHER" id="PTHR31915">
    <property type="entry name" value="SKICH DOMAIN-CONTAINING PROTEIN"/>
    <property type="match status" value="1"/>
</dbReference>
<sequence>MTKEYEMLFRLNAQTGSGYTKAFQQAQQELKEVTQRIQDLQQEQKDITAYQKQQEALEKTEVKLNRLQKQYDNIQREIQETGSFSSELENKLLSKQVKIDDTSAAYERQKERLKELQKAMENAGIDMNDLGRSSAELSEKIHTLKENQEQAAVQAQKLGTSASSAFEQIGQALAAAGITAAIREAAQYFADCAQASMDFETAVTGVAKTTDLTDEEFAAMADSIRSLSTEIPATAEEISAVAEAAGQLGIQKEALLDFTETMVMLGTSTNMTADEAATALARFANITGMGVGEYDRLGATIVDLGNSFATTEQEITEMATRLASAGTLAGISEPGILALAASMSSVGIEAEAGGTAMTETLNAIETAVAGGGEALDEFARLAGMSSEVFAETWQNDALSALTSFIGGLGQLDEQGESTVLVLENLGLTGVRQSNMLKSLGLAAEQMTGAVDLANTAWEENTALTDEASKRYATTQSQLILLQNSYRNVQAAIGDAYTPELKEAYAVGTDVLNGVAQFIRDNPALVKAVVTFTGVIGGATAAVAAYTVAAKAAALASAAIPGLNIIMGVTVGVAAVTAAIVALNDATAKETDELAKLTATSRAQYAEMQELHAEYDEVCASMGDTSYEAQRLKAELDEATAAFEEQKQTAEELEAAHREAIDAHNELMTSYDETVRSQEKETYSTQSLMEKLEELMAIEGKSASVKQEILAVVDLLNEAMPELALSYDQYADSLNLSRDAIRGLVEAELEREHSAEKRDQLKKLIDEESGLYQTLQTDIEETINRQHELTAAQKAYDEAFRENDDVAHVRPYLERVGAAQEAWEEARAAKAEAQAAYNENQEAIAALKDELSGYTEEMTESEKEVQDMLSSANAKVQELAASYTEAYTAALESVSGQYQLWDQAAEVVAVGADAINSALESQVSYWQSYNDNLANLTARGEDIAGLSEMIASFADGSSDSVNAVAGMASATDEELATMVSNWQELQAEQEKTAGSMADLKTDFSAAMDELQTELAADIEAMNLGEEAAASGKATIQGYLNGVTVMLPQVQAAYQRLANAASNALGGTSVPDRGFASGTPDAPPGWAWVGELGPELMRLRGGETILPASVSQDFALASREMQSLFFTPEFSALLAAQQAEAAIPSAAAQAAPIGGELSLVVSPSYQISGSANAGEIRDVLASRDEELVELILRTLEEAGIDAARRAYR</sequence>
<dbReference type="PANTHER" id="PTHR31915:SF6">
    <property type="entry name" value="SKICH DOMAIN-CONTAINING PROTEIN"/>
    <property type="match status" value="1"/>
</dbReference>
<feature type="transmembrane region" description="Helical" evidence="2">
    <location>
        <begin position="527"/>
        <end position="549"/>
    </location>
</feature>
<dbReference type="Proteomes" id="UP000824242">
    <property type="component" value="Unassembled WGS sequence"/>
</dbReference>
<reference evidence="4" key="1">
    <citation type="submission" date="2020-10" db="EMBL/GenBank/DDBJ databases">
        <authorList>
            <person name="Gilroy R."/>
        </authorList>
    </citation>
    <scope>NUCLEOTIDE SEQUENCE</scope>
    <source>
        <strain evidence="4">ChiSxjej1B13-7958</strain>
    </source>
</reference>
<feature type="coiled-coil region" evidence="1">
    <location>
        <begin position="23"/>
        <end position="147"/>
    </location>
</feature>
<evidence type="ECO:0000313" key="4">
    <source>
        <dbReference type="EMBL" id="HIR47789.1"/>
    </source>
</evidence>
<comment type="caution">
    <text evidence="4">The sequence shown here is derived from an EMBL/GenBank/DDBJ whole genome shotgun (WGS) entry which is preliminary data.</text>
</comment>